<gene>
    <name evidence="6" type="ORF">CP976_22860</name>
</gene>
<dbReference type="PANTHER" id="PTHR42847:SF4">
    <property type="entry name" value="ALKANESULFONATE MONOOXYGENASE-RELATED"/>
    <property type="match status" value="1"/>
</dbReference>
<keyword evidence="3" id="KW-0560">Oxidoreductase</keyword>
<evidence type="ECO:0000313" key="7">
    <source>
        <dbReference type="Proteomes" id="UP000326598"/>
    </source>
</evidence>
<proteinExistence type="predicted"/>
<keyword evidence="2" id="KW-0288">FMN</keyword>
<dbReference type="PANTHER" id="PTHR42847">
    <property type="entry name" value="ALKANESULFONATE MONOOXYGENASE"/>
    <property type="match status" value="1"/>
</dbReference>
<evidence type="ECO:0000313" key="6">
    <source>
        <dbReference type="EMBL" id="QEV26697.1"/>
    </source>
</evidence>
<evidence type="ECO:0000256" key="3">
    <source>
        <dbReference type="ARBA" id="ARBA00023002"/>
    </source>
</evidence>
<protein>
    <submittedName>
        <fullName evidence="6">LLM class flavin-dependent oxidoreductase</fullName>
    </submittedName>
</protein>
<dbReference type="AlphaFoldDB" id="A0A5J6ICV8"/>
<dbReference type="Gene3D" id="3.20.20.30">
    <property type="entry name" value="Luciferase-like domain"/>
    <property type="match status" value="1"/>
</dbReference>
<sequence length="289" mass="32055">MRFSVNIPNFGDFADPRTVAKVAVAVEEAGWDGLFVWDHVVHREHEDRPFGDPWMLLTAAALATSRIRLGTLVTPVARRRPQQLARQVATLDAVSGGRVTFGAGLGGPVEDEYASFGDTTDTKVLAERLDEGLELLRRYWSGEPVHHDGRHYRVRDVTLLPATVQRPRPPVWVAGFWPNRPPMRRAARWDGVVPLFTDARHGHVPPLDQVRDLVAYVRGQREGGPSEAPFEIVLGGATPGGDVERTRDVIGPLAEAGATWWDERQIQTSESIDRLAPVLRRIEQGPPSL</sequence>
<feature type="domain" description="Luciferase-like" evidence="5">
    <location>
        <begin position="14"/>
        <end position="236"/>
    </location>
</feature>
<dbReference type="KEGG" id="scoe:CP976_22860"/>
<dbReference type="GO" id="GO:0008726">
    <property type="term" value="F:alkanesulfonate monooxygenase activity"/>
    <property type="evidence" value="ECO:0007669"/>
    <property type="project" value="TreeGrafter"/>
</dbReference>
<dbReference type="GeneID" id="91418908"/>
<accession>A0A5J6ICV8</accession>
<dbReference type="Proteomes" id="UP000326598">
    <property type="component" value="Chromosome"/>
</dbReference>
<evidence type="ECO:0000256" key="4">
    <source>
        <dbReference type="ARBA" id="ARBA00023033"/>
    </source>
</evidence>
<dbReference type="InterPro" id="IPR036661">
    <property type="entry name" value="Luciferase-like_sf"/>
</dbReference>
<name>A0A5J6ICV8_STRC4</name>
<dbReference type="RefSeq" id="WP_150482051.1">
    <property type="nucleotide sequence ID" value="NZ_BMTB01000003.1"/>
</dbReference>
<evidence type="ECO:0000256" key="1">
    <source>
        <dbReference type="ARBA" id="ARBA00022630"/>
    </source>
</evidence>
<dbReference type="EMBL" id="CP023694">
    <property type="protein sequence ID" value="QEV26697.1"/>
    <property type="molecule type" value="Genomic_DNA"/>
</dbReference>
<dbReference type="Pfam" id="PF00296">
    <property type="entry name" value="Bac_luciferase"/>
    <property type="match status" value="1"/>
</dbReference>
<dbReference type="InterPro" id="IPR050172">
    <property type="entry name" value="SsuD_RutA_monooxygenase"/>
</dbReference>
<keyword evidence="1" id="KW-0285">Flavoprotein</keyword>
<reference evidence="6 7" key="1">
    <citation type="submission" date="2017-09" db="EMBL/GenBank/DDBJ databases">
        <authorList>
            <person name="Lee N."/>
            <person name="Cho B.-K."/>
        </authorList>
    </citation>
    <scope>NUCLEOTIDE SEQUENCE [LARGE SCALE GENOMIC DNA]</scope>
    <source>
        <strain evidence="6 7">ATCC 13740</strain>
    </source>
</reference>
<evidence type="ECO:0000259" key="5">
    <source>
        <dbReference type="Pfam" id="PF00296"/>
    </source>
</evidence>
<evidence type="ECO:0000256" key="2">
    <source>
        <dbReference type="ARBA" id="ARBA00022643"/>
    </source>
</evidence>
<dbReference type="SUPFAM" id="SSF51679">
    <property type="entry name" value="Bacterial luciferase-like"/>
    <property type="match status" value="1"/>
</dbReference>
<dbReference type="InterPro" id="IPR011251">
    <property type="entry name" value="Luciferase-like_dom"/>
</dbReference>
<keyword evidence="4" id="KW-0503">Monooxygenase</keyword>
<dbReference type="GO" id="GO:0046306">
    <property type="term" value="P:alkanesulfonate catabolic process"/>
    <property type="evidence" value="ECO:0007669"/>
    <property type="project" value="TreeGrafter"/>
</dbReference>
<organism evidence="6 7">
    <name type="scientific">Streptomyces coeruleorubidus</name>
    <dbReference type="NCBI Taxonomy" id="116188"/>
    <lineage>
        <taxon>Bacteria</taxon>
        <taxon>Bacillati</taxon>
        <taxon>Actinomycetota</taxon>
        <taxon>Actinomycetes</taxon>
        <taxon>Kitasatosporales</taxon>
        <taxon>Streptomycetaceae</taxon>
        <taxon>Streptomyces</taxon>
    </lineage>
</organism>